<name>A0A7Y9IXF3_9BURK</name>
<keyword evidence="1" id="KW-0472">Membrane</keyword>
<dbReference type="GO" id="GO:0005524">
    <property type="term" value="F:ATP binding"/>
    <property type="evidence" value="ECO:0007669"/>
    <property type="project" value="UniProtKB-UniRule"/>
</dbReference>
<keyword evidence="15" id="KW-1185">Reference proteome</keyword>
<dbReference type="InterPro" id="IPR037118">
    <property type="entry name" value="Val-tRNA_synth_C_sf"/>
</dbReference>
<comment type="function">
    <text evidence="12">Probably plays a role in ribosome assembly or function. May be involved in resolution of branched DNA intermediates that result from template switching in postreplication gaps. Binds DNA and has ATPase activity.</text>
</comment>
<dbReference type="PROSITE" id="PS00211">
    <property type="entry name" value="ABC_TRANSPORTER_1"/>
    <property type="match status" value="1"/>
</dbReference>
<dbReference type="FunFam" id="3.40.50.300:FF:000011">
    <property type="entry name" value="Putative ABC transporter ATP-binding component"/>
    <property type="match status" value="1"/>
</dbReference>
<keyword evidence="1" id="KW-1003">Cell membrane</keyword>
<dbReference type="SMART" id="SM00382">
    <property type="entry name" value="AAA"/>
    <property type="match status" value="2"/>
</dbReference>
<dbReference type="PROSITE" id="PS50893">
    <property type="entry name" value="ABC_TRANSPORTER_2"/>
    <property type="match status" value="2"/>
</dbReference>
<dbReference type="InterPro" id="IPR032524">
    <property type="entry name" value="ABC_tran_C"/>
</dbReference>
<evidence type="ECO:0000313" key="14">
    <source>
        <dbReference type="EMBL" id="NYE84882.1"/>
    </source>
</evidence>
<dbReference type="SUPFAM" id="SSF52540">
    <property type="entry name" value="P-loop containing nucleoside triphosphate hydrolases"/>
    <property type="match status" value="2"/>
</dbReference>
<evidence type="ECO:0000256" key="8">
    <source>
        <dbReference type="ARBA" id="ARBA00023125"/>
    </source>
</evidence>
<dbReference type="HAMAP" id="MF_00848">
    <property type="entry name" value="Uup"/>
    <property type="match status" value="1"/>
</dbReference>
<dbReference type="InterPro" id="IPR017871">
    <property type="entry name" value="ABC_transporter-like_CS"/>
</dbReference>
<evidence type="ECO:0000256" key="2">
    <source>
        <dbReference type="ARBA" id="ARBA00022490"/>
    </source>
</evidence>
<protein>
    <recommendedName>
        <fullName evidence="12">ATP-binding protein Uup</fullName>
        <ecNumber evidence="12">3.6.1.-</ecNumber>
    </recommendedName>
</protein>
<evidence type="ECO:0000256" key="4">
    <source>
        <dbReference type="ARBA" id="ARBA00022741"/>
    </source>
</evidence>
<accession>A0A7Y9IXF3</accession>
<gene>
    <name evidence="12" type="primary">uup</name>
    <name evidence="14" type="ORF">FHW18_004189</name>
</gene>
<keyword evidence="2 12" id="KW-0963">Cytoplasm</keyword>
<dbReference type="GO" id="GO:0043022">
    <property type="term" value="F:ribosome binding"/>
    <property type="evidence" value="ECO:0007669"/>
    <property type="project" value="UniProtKB-UniRule"/>
</dbReference>
<evidence type="ECO:0000256" key="5">
    <source>
        <dbReference type="ARBA" id="ARBA00022763"/>
    </source>
</evidence>
<dbReference type="InterPro" id="IPR003439">
    <property type="entry name" value="ABC_transporter-like_ATP-bd"/>
</dbReference>
<evidence type="ECO:0000256" key="7">
    <source>
        <dbReference type="ARBA" id="ARBA00022840"/>
    </source>
</evidence>
<dbReference type="PANTHER" id="PTHR42855">
    <property type="entry name" value="ABC TRANSPORTER ATP-BINDING SUBUNIT"/>
    <property type="match status" value="1"/>
</dbReference>
<evidence type="ECO:0000256" key="10">
    <source>
        <dbReference type="ARBA" id="ARBA00049360"/>
    </source>
</evidence>
<evidence type="ECO:0000256" key="1">
    <source>
        <dbReference type="ARBA" id="ARBA00022475"/>
    </source>
</evidence>
<keyword evidence="5 12" id="KW-0227">DNA damage</keyword>
<dbReference type="PANTHER" id="PTHR42855:SF1">
    <property type="entry name" value="ABC TRANSPORTER DOMAIN-CONTAINING PROTEIN"/>
    <property type="match status" value="1"/>
</dbReference>
<evidence type="ECO:0000256" key="3">
    <source>
        <dbReference type="ARBA" id="ARBA00022737"/>
    </source>
</evidence>
<comment type="caution">
    <text evidence="14">The sequence shown here is derived from an EMBL/GenBank/DDBJ whole genome shotgun (WGS) entry which is preliminary data.</text>
</comment>
<comment type="similarity">
    <text evidence="11 12">Belongs to the ABC transporter superfamily. ABCF family. Uup subfamily.</text>
</comment>
<dbReference type="CDD" id="cd03221">
    <property type="entry name" value="ABCF_EF-3"/>
    <property type="match status" value="2"/>
</dbReference>
<dbReference type="FunFam" id="3.40.50.300:FF:000309">
    <property type="entry name" value="ABC transporter ATP-binding protein"/>
    <property type="match status" value="1"/>
</dbReference>
<dbReference type="Pfam" id="PF12848">
    <property type="entry name" value="ABC_tran_Xtn"/>
    <property type="match status" value="1"/>
</dbReference>
<keyword evidence="7 12" id="KW-0067">ATP-binding</keyword>
<dbReference type="InterPro" id="IPR003593">
    <property type="entry name" value="AAA+_ATPase"/>
</dbReference>
<dbReference type="GO" id="GO:0003677">
    <property type="term" value="F:DNA binding"/>
    <property type="evidence" value="ECO:0007669"/>
    <property type="project" value="UniProtKB-UniRule"/>
</dbReference>
<keyword evidence="6 12" id="KW-0378">Hydrolase</keyword>
<dbReference type="GO" id="GO:0005737">
    <property type="term" value="C:cytoplasm"/>
    <property type="evidence" value="ECO:0007669"/>
    <property type="project" value="UniProtKB-SubCell"/>
</dbReference>
<keyword evidence="9 12" id="KW-0234">DNA repair</keyword>
<feature type="binding site" evidence="12">
    <location>
        <begin position="356"/>
        <end position="363"/>
    </location>
    <ligand>
        <name>ATP</name>
        <dbReference type="ChEBI" id="CHEBI:30616"/>
        <label>2</label>
    </ligand>
</feature>
<dbReference type="InterPro" id="IPR032781">
    <property type="entry name" value="ABC_tran_Xtn"/>
</dbReference>
<organism evidence="14 15">
    <name type="scientific">Pigmentiphaga litoralis</name>
    <dbReference type="NCBI Taxonomy" id="516702"/>
    <lineage>
        <taxon>Bacteria</taxon>
        <taxon>Pseudomonadati</taxon>
        <taxon>Pseudomonadota</taxon>
        <taxon>Betaproteobacteria</taxon>
        <taxon>Burkholderiales</taxon>
        <taxon>Alcaligenaceae</taxon>
        <taxon>Pigmentiphaga</taxon>
    </lineage>
</organism>
<dbReference type="Pfam" id="PF00005">
    <property type="entry name" value="ABC_tran"/>
    <property type="match status" value="2"/>
</dbReference>
<evidence type="ECO:0000256" key="12">
    <source>
        <dbReference type="HAMAP-Rule" id="MF_00848"/>
    </source>
</evidence>
<evidence type="ECO:0000256" key="9">
    <source>
        <dbReference type="ARBA" id="ARBA00023204"/>
    </source>
</evidence>
<feature type="domain" description="ABC transporter" evidence="13">
    <location>
        <begin position="4"/>
        <end position="257"/>
    </location>
</feature>
<dbReference type="EC" id="3.6.1.-" evidence="12"/>
<evidence type="ECO:0000259" key="13">
    <source>
        <dbReference type="PROSITE" id="PS50893"/>
    </source>
</evidence>
<dbReference type="EMBL" id="JACBYR010000002">
    <property type="protein sequence ID" value="NYE84882.1"/>
    <property type="molecule type" value="Genomic_DNA"/>
</dbReference>
<reference evidence="14 15" key="1">
    <citation type="submission" date="2020-07" db="EMBL/GenBank/DDBJ databases">
        <title>Genomic Encyclopedia of Type Strains, Phase IV (KMG-V): Genome sequencing to study the core and pangenomes of soil and plant-associated prokaryotes.</title>
        <authorList>
            <person name="Whitman W."/>
        </authorList>
    </citation>
    <scope>NUCLEOTIDE SEQUENCE [LARGE SCALE GENOMIC DNA]</scope>
    <source>
        <strain evidence="14 15">SAS40</strain>
    </source>
</reference>
<comment type="subcellular location">
    <subcellularLocation>
        <location evidence="12">Cytoplasm</location>
    </subcellularLocation>
    <text evidence="12">Associates with ribosomes.</text>
</comment>
<dbReference type="AlphaFoldDB" id="A0A7Y9IXF3"/>
<dbReference type="Proteomes" id="UP000542125">
    <property type="component" value="Unassembled WGS sequence"/>
</dbReference>
<keyword evidence="8 12" id="KW-0238">DNA-binding</keyword>
<dbReference type="InterPro" id="IPR051309">
    <property type="entry name" value="ABCF_ATPase"/>
</dbReference>
<evidence type="ECO:0000313" key="15">
    <source>
        <dbReference type="Proteomes" id="UP000542125"/>
    </source>
</evidence>
<feature type="domain" description="ABC transporter" evidence="13">
    <location>
        <begin position="324"/>
        <end position="554"/>
    </location>
</feature>
<evidence type="ECO:0000256" key="11">
    <source>
        <dbReference type="ARBA" id="ARBA00061478"/>
    </source>
</evidence>
<sequence length="671" mass="73210">MALLALTDIELAFGHVPLLHQANFSIETGERVGLIGRNGTGKSSLLRLLDGRSVPDDGLLVRQGKLKVTTVEQEPLLNDDDTVFDAVSEGLAESRDLLRAYHRVTHDLAEPGEDVDYDALMDELMVLQGKLEAQDGWTVQARIEATLVKLNLPADALISGLSGGTRKRVALARALLGDPDLLLLDEPTNHLDFHAIAWLEDLLRGFAGSVIFVTHDRHFLDAVATRIVELDRGKLVSFPGSYKEYQARKADMLENERLENARFDKMLAQEEVWIRKGVEARRTRSVSRIKRLQEMRQQRTMRRDQVGKVAIEVAEGARSGKLVADLENVSKSFGDRAIIREFSTTVMRGDRIGLIGPNGAGKTTLLKLILGQLPADSGTVKLGANVAVAYFDQMRSALNEDDALVDVISPGSEWVEINGQRKHVMSYLGDFLFAPERARSPVKSLSGGERARLLLARLFARPANVLVLDEPTNDLDIETLELLEDLLQDYSGTVFLVSHDRAFLDNVVTQTIAYEGDARWRDYVGGYEDWLNQRSSAAEAAYEAKAAVAVPAAAAPAAAKPAAAAKAASTAAAAPAAEAAAAARPAAAAPAAKPAEKSRLSSWEAKELDSLPDAIAKLESEQTDLTARLADGMIYRDKPADAAAFEKRLADIEAEMLQKLERWEALESKRG</sequence>
<feature type="binding site" evidence="12">
    <location>
        <begin position="36"/>
        <end position="43"/>
    </location>
    <ligand>
        <name>ATP</name>
        <dbReference type="ChEBI" id="CHEBI:30616"/>
        <label>1</label>
    </ligand>
</feature>
<dbReference type="Gene3D" id="1.10.287.380">
    <property type="entry name" value="Valyl-tRNA synthetase, C-terminal domain"/>
    <property type="match status" value="1"/>
</dbReference>
<dbReference type="Gene3D" id="3.40.50.300">
    <property type="entry name" value="P-loop containing nucleotide triphosphate hydrolases"/>
    <property type="match status" value="2"/>
</dbReference>
<dbReference type="GO" id="GO:0016887">
    <property type="term" value="F:ATP hydrolysis activity"/>
    <property type="evidence" value="ECO:0007669"/>
    <property type="project" value="UniProtKB-UniRule"/>
</dbReference>
<dbReference type="GO" id="GO:0006281">
    <property type="term" value="P:DNA repair"/>
    <property type="evidence" value="ECO:0007669"/>
    <property type="project" value="UniProtKB-KW"/>
</dbReference>
<evidence type="ECO:0000256" key="6">
    <source>
        <dbReference type="ARBA" id="ARBA00022801"/>
    </source>
</evidence>
<proteinExistence type="inferred from homology"/>
<dbReference type="Pfam" id="PF16326">
    <property type="entry name" value="ABC_tran_CTD"/>
    <property type="match status" value="1"/>
</dbReference>
<dbReference type="InterPro" id="IPR043686">
    <property type="entry name" value="Uup"/>
</dbReference>
<keyword evidence="4 12" id="KW-0547">Nucleotide-binding</keyword>
<keyword evidence="3 12" id="KW-0677">Repeat</keyword>
<dbReference type="RefSeq" id="WP_179588914.1">
    <property type="nucleotide sequence ID" value="NZ_JACBYR010000002.1"/>
</dbReference>
<comment type="catalytic activity">
    <reaction evidence="10 12">
        <text>ATP + H2O = ADP + phosphate + H(+)</text>
        <dbReference type="Rhea" id="RHEA:13065"/>
        <dbReference type="ChEBI" id="CHEBI:15377"/>
        <dbReference type="ChEBI" id="CHEBI:15378"/>
        <dbReference type="ChEBI" id="CHEBI:30616"/>
        <dbReference type="ChEBI" id="CHEBI:43474"/>
        <dbReference type="ChEBI" id="CHEBI:456216"/>
    </reaction>
</comment>
<dbReference type="InterPro" id="IPR027417">
    <property type="entry name" value="P-loop_NTPase"/>
</dbReference>